<dbReference type="AlphaFoldDB" id="A0A5R9G9H0"/>
<evidence type="ECO:0000256" key="1">
    <source>
        <dbReference type="SAM" id="Phobius"/>
    </source>
</evidence>
<keyword evidence="1" id="KW-0472">Membrane</keyword>
<dbReference type="EMBL" id="VCIW01000003">
    <property type="protein sequence ID" value="TLS53072.1"/>
    <property type="molecule type" value="Genomic_DNA"/>
</dbReference>
<gene>
    <name evidence="2" type="ORF">FE782_06805</name>
</gene>
<comment type="caution">
    <text evidence="2">The sequence shown here is derived from an EMBL/GenBank/DDBJ whole genome shotgun (WGS) entry which is preliminary data.</text>
</comment>
<dbReference type="Proteomes" id="UP000309676">
    <property type="component" value="Unassembled WGS sequence"/>
</dbReference>
<protein>
    <submittedName>
        <fullName evidence="2">Uncharacterized protein</fullName>
    </submittedName>
</protein>
<reference evidence="2 3" key="1">
    <citation type="submission" date="2019-05" db="EMBL/GenBank/DDBJ databases">
        <authorList>
            <person name="Narsing Rao M.P."/>
            <person name="Li W.J."/>
        </authorList>
    </citation>
    <scope>NUCLEOTIDE SEQUENCE [LARGE SCALE GENOMIC DNA]</scope>
    <source>
        <strain evidence="2 3">SYSU_K30003</strain>
    </source>
</reference>
<evidence type="ECO:0000313" key="2">
    <source>
        <dbReference type="EMBL" id="TLS53072.1"/>
    </source>
</evidence>
<sequence>MAADERREESAEEEYVGRFLRLADSVEKRLLQGIALLFFILVLMQALLTIDAVRERIVEVDRLEGRSYGFAPSPDRVLY</sequence>
<dbReference type="RefSeq" id="WP_138193313.1">
    <property type="nucleotide sequence ID" value="NZ_VCIW01000003.1"/>
</dbReference>
<proteinExistence type="predicted"/>
<organism evidence="2 3">
    <name type="scientific">Paenibacillus antri</name>
    <dbReference type="NCBI Taxonomy" id="2582848"/>
    <lineage>
        <taxon>Bacteria</taxon>
        <taxon>Bacillati</taxon>
        <taxon>Bacillota</taxon>
        <taxon>Bacilli</taxon>
        <taxon>Bacillales</taxon>
        <taxon>Paenibacillaceae</taxon>
        <taxon>Paenibacillus</taxon>
    </lineage>
</organism>
<name>A0A5R9G9H0_9BACL</name>
<accession>A0A5R9G9H0</accession>
<evidence type="ECO:0000313" key="3">
    <source>
        <dbReference type="Proteomes" id="UP000309676"/>
    </source>
</evidence>
<keyword evidence="3" id="KW-1185">Reference proteome</keyword>
<feature type="transmembrane region" description="Helical" evidence="1">
    <location>
        <begin position="30"/>
        <end position="53"/>
    </location>
</feature>
<keyword evidence="1" id="KW-0812">Transmembrane</keyword>
<keyword evidence="1" id="KW-1133">Transmembrane helix</keyword>